<dbReference type="OrthoDB" id="8292335at2759"/>
<evidence type="ECO:0000256" key="1">
    <source>
        <dbReference type="SAM" id="MobiDB-lite"/>
    </source>
</evidence>
<gene>
    <name evidence="2" type="ORF">Fcan01_24007</name>
</gene>
<feature type="compositionally biased region" description="Basic and acidic residues" evidence="1">
    <location>
        <begin position="1"/>
        <end position="16"/>
    </location>
</feature>
<name>A0A226D8S5_FOLCA</name>
<evidence type="ECO:0000313" key="2">
    <source>
        <dbReference type="EMBL" id="OXA41264.1"/>
    </source>
</evidence>
<reference evidence="2 3" key="1">
    <citation type="submission" date="2015-12" db="EMBL/GenBank/DDBJ databases">
        <title>The genome of Folsomia candida.</title>
        <authorList>
            <person name="Faddeeva A."/>
            <person name="Derks M.F."/>
            <person name="Anvar Y."/>
            <person name="Smit S."/>
            <person name="Van Straalen N."/>
            <person name="Roelofs D."/>
        </authorList>
    </citation>
    <scope>NUCLEOTIDE SEQUENCE [LARGE SCALE GENOMIC DNA]</scope>
    <source>
        <strain evidence="2 3">VU population</strain>
        <tissue evidence="2">Whole body</tissue>
    </source>
</reference>
<evidence type="ECO:0008006" key="4">
    <source>
        <dbReference type="Google" id="ProtNLM"/>
    </source>
</evidence>
<protein>
    <recommendedName>
        <fullName evidence="4">F-box domain-containing protein</fullName>
    </recommendedName>
</protein>
<accession>A0A226D8S5</accession>
<evidence type="ECO:0000313" key="3">
    <source>
        <dbReference type="Proteomes" id="UP000198287"/>
    </source>
</evidence>
<dbReference type="EMBL" id="LNIX01000030">
    <property type="protein sequence ID" value="OXA41264.1"/>
    <property type="molecule type" value="Genomic_DNA"/>
</dbReference>
<organism evidence="2 3">
    <name type="scientific">Folsomia candida</name>
    <name type="common">Springtail</name>
    <dbReference type="NCBI Taxonomy" id="158441"/>
    <lineage>
        <taxon>Eukaryota</taxon>
        <taxon>Metazoa</taxon>
        <taxon>Ecdysozoa</taxon>
        <taxon>Arthropoda</taxon>
        <taxon>Hexapoda</taxon>
        <taxon>Collembola</taxon>
        <taxon>Entomobryomorpha</taxon>
        <taxon>Isotomoidea</taxon>
        <taxon>Isotomidae</taxon>
        <taxon>Proisotominae</taxon>
        <taxon>Folsomia</taxon>
    </lineage>
</organism>
<dbReference type="AlphaFoldDB" id="A0A226D8S5"/>
<dbReference type="Proteomes" id="UP000198287">
    <property type="component" value="Unassembled WGS sequence"/>
</dbReference>
<proteinExistence type="predicted"/>
<sequence length="445" mass="51077">MLRGEKSEGGDSKYGPDNEDNSTASHYSEPTLIPDVIPHVCKFLGIRAIKKCQLVCRSWNYEATPVLKARTLTNIRLDSGNCDNRHRKEWRLDGRMEEKLGFNTYLKFSSYKSTLAPTDLETFPSVRNVKSIVVHFYIWEDWQRDLCDKIILSSSPTLEELKYEWFFDQEFVPCTGTVFPKLKKLVIDCRLFDSQCPRNPPLKMVGKAITESFPALEVLKIDCNNLYEISNVEMLQKFPLQTSIVSFSTILSLHYTENFMFVGSLNSLELTGDLDADRLECLFKIPSRLKKLDLYVDHESYDLRDDEMPNILYELLKEHSPTLEKFSSDDEETEYKFPALPAMKNFGIDNTKTKKVGFEFESIPGRFGRIDYKVCFPVLEILCVHSYDLPTVAAFLPAEGCTCLAVKSVREVHINVCWYTRTGELAGLRTRFLDGFPNAKILGSK</sequence>
<keyword evidence="3" id="KW-1185">Reference proteome</keyword>
<comment type="caution">
    <text evidence="2">The sequence shown here is derived from an EMBL/GenBank/DDBJ whole genome shotgun (WGS) entry which is preliminary data.</text>
</comment>
<feature type="region of interest" description="Disordered" evidence="1">
    <location>
        <begin position="1"/>
        <end position="28"/>
    </location>
</feature>